<evidence type="ECO:0000313" key="3">
    <source>
        <dbReference type="EMBL" id="AGS52623.1"/>
    </source>
</evidence>
<accession>A0A806K073</accession>
<protein>
    <submittedName>
        <fullName evidence="3">C-type cytochrome biogenesis protein</fullName>
    </submittedName>
</protein>
<keyword evidence="1" id="KW-0812">Transmembrane</keyword>
<evidence type="ECO:0000259" key="2">
    <source>
        <dbReference type="Pfam" id="PF13386"/>
    </source>
</evidence>
<feature type="transmembrane region" description="Helical" evidence="1">
    <location>
        <begin position="12"/>
        <end position="34"/>
    </location>
</feature>
<dbReference type="PANTHER" id="PTHR31272">
    <property type="entry name" value="CYTOCHROME C-TYPE BIOGENESIS PROTEIN HI_1454-RELATED"/>
    <property type="match status" value="1"/>
</dbReference>
<dbReference type="EMBL" id="JQ844203">
    <property type="protein sequence ID" value="AGS52623.1"/>
    <property type="molecule type" value="Genomic_DNA"/>
</dbReference>
<evidence type="ECO:0000256" key="1">
    <source>
        <dbReference type="SAM" id="Phobius"/>
    </source>
</evidence>
<feature type="domain" description="Urease accessory protein UreH-like transmembrane" evidence="2">
    <location>
        <begin position="4"/>
        <end position="138"/>
    </location>
</feature>
<keyword evidence="1" id="KW-0472">Membrane</keyword>
<name>A0A806K073_9BACT</name>
<dbReference type="InterPro" id="IPR039447">
    <property type="entry name" value="UreH-like_TM_dom"/>
</dbReference>
<reference evidence="3" key="1">
    <citation type="submission" date="2012-03" db="EMBL/GenBank/DDBJ databases">
        <title>Functional metagenomics reveals considerable lignocellulase gene clusters in the gut microbiome of a wood-feeding higher termite.</title>
        <authorList>
            <person name="Liu N."/>
        </authorList>
    </citation>
    <scope>NUCLEOTIDE SEQUENCE</scope>
</reference>
<dbReference type="InterPro" id="IPR051790">
    <property type="entry name" value="Cytochrome_c-biogenesis_DsbD"/>
</dbReference>
<sequence>MIGGISRYINIVSGIIVIILGLNVIFDFLSFLNYEKRLHLKNKPKGIAGAFLAGGAFGAGWMPCVGPVLASILLLAANQESIPLAVLYLLVFSAGLGFPFLLASIFYNAFLQVSAKLRARLPLIQKICGVLLIITGVLILLGYYQDLSFLAAQWQARLSDQ</sequence>
<keyword evidence="1" id="KW-1133">Transmembrane helix</keyword>
<dbReference type="Pfam" id="PF13386">
    <property type="entry name" value="DsbD_2"/>
    <property type="match status" value="1"/>
</dbReference>
<feature type="transmembrane region" description="Helical" evidence="1">
    <location>
        <begin position="123"/>
        <end position="144"/>
    </location>
</feature>
<feature type="transmembrane region" description="Helical" evidence="1">
    <location>
        <begin position="86"/>
        <end position="111"/>
    </location>
</feature>
<dbReference type="AlphaFoldDB" id="A0A806K073"/>
<organism evidence="3">
    <name type="scientific">uncultured bacterium contig00043</name>
    <dbReference type="NCBI Taxonomy" id="1181530"/>
    <lineage>
        <taxon>Bacteria</taxon>
        <taxon>environmental samples</taxon>
    </lineage>
</organism>
<feature type="transmembrane region" description="Helical" evidence="1">
    <location>
        <begin position="46"/>
        <end position="74"/>
    </location>
</feature>
<proteinExistence type="predicted"/>
<dbReference type="PANTHER" id="PTHR31272:SF4">
    <property type="entry name" value="CYTOCHROME C-TYPE BIOGENESIS PROTEIN HI_1454-RELATED"/>
    <property type="match status" value="1"/>
</dbReference>